<evidence type="ECO:0000256" key="5">
    <source>
        <dbReference type="ARBA" id="ARBA00023239"/>
    </source>
</evidence>
<organism evidence="9 10">
    <name type="scientific">Desulfobaculum xiamenense</name>
    <dbReference type="NCBI Taxonomy" id="995050"/>
    <lineage>
        <taxon>Bacteria</taxon>
        <taxon>Pseudomonadati</taxon>
        <taxon>Thermodesulfobacteriota</taxon>
        <taxon>Desulfovibrionia</taxon>
        <taxon>Desulfovibrionales</taxon>
        <taxon>Desulfovibrionaceae</taxon>
        <taxon>Desulfobaculum</taxon>
    </lineage>
</organism>
<keyword evidence="4 7" id="KW-0501">Molybdenum cofactor biosynthesis</keyword>
<accession>A0A846QP96</accession>
<evidence type="ECO:0000259" key="8">
    <source>
        <dbReference type="Pfam" id="PF01967"/>
    </source>
</evidence>
<comment type="pathway">
    <text evidence="2 7">Cofactor biosynthesis; molybdopterin biosynthesis.</text>
</comment>
<dbReference type="PANTHER" id="PTHR22960:SF29">
    <property type="entry name" value="CYCLIC PYRANOPTERIN MONOPHOSPHATE SYNTHASE"/>
    <property type="match status" value="1"/>
</dbReference>
<gene>
    <name evidence="7" type="primary">moaC</name>
    <name evidence="9" type="ORF">GGQ74_000674</name>
</gene>
<comment type="catalytic activity">
    <reaction evidence="1 7">
        <text>(8S)-3',8-cyclo-7,8-dihydroguanosine 5'-triphosphate = cyclic pyranopterin phosphate + diphosphate</text>
        <dbReference type="Rhea" id="RHEA:49580"/>
        <dbReference type="ChEBI" id="CHEBI:33019"/>
        <dbReference type="ChEBI" id="CHEBI:59648"/>
        <dbReference type="ChEBI" id="CHEBI:131766"/>
        <dbReference type="EC" id="4.6.1.17"/>
    </reaction>
</comment>
<evidence type="ECO:0000256" key="3">
    <source>
        <dbReference type="ARBA" id="ARBA00012575"/>
    </source>
</evidence>
<dbReference type="PANTHER" id="PTHR22960">
    <property type="entry name" value="MOLYBDOPTERIN COFACTOR SYNTHESIS PROTEIN A"/>
    <property type="match status" value="1"/>
</dbReference>
<dbReference type="InterPro" id="IPR036522">
    <property type="entry name" value="MoaC_sf"/>
</dbReference>
<dbReference type="InterPro" id="IPR023045">
    <property type="entry name" value="MoaC"/>
</dbReference>
<dbReference type="UniPathway" id="UPA00344"/>
<feature type="active site" evidence="7">
    <location>
        <position position="129"/>
    </location>
</feature>
<sequence>MTAQLSHIDEDGNARMVDVGHKAQTQRVAIAETRVVLSRETFDLLAANALPKGDALTTAKIAGILAAKRTFELIPMCHPLPLSYVDVRFTPVEETATIVIEAEARTAGQTGVEMEAFTAAQVAALTVYDMCKAVQKDILITGCRLLHKSGGKSGTYDVR</sequence>
<dbReference type="GO" id="GO:0006777">
    <property type="term" value="P:Mo-molybdopterin cofactor biosynthetic process"/>
    <property type="evidence" value="ECO:0007669"/>
    <property type="project" value="UniProtKB-UniRule"/>
</dbReference>
<dbReference type="NCBIfam" id="TIGR00581">
    <property type="entry name" value="moaC"/>
    <property type="match status" value="1"/>
</dbReference>
<proteinExistence type="inferred from homology"/>
<dbReference type="InterPro" id="IPR047594">
    <property type="entry name" value="MoaC_bact/euk"/>
</dbReference>
<dbReference type="RefSeq" id="WP_167940123.1">
    <property type="nucleotide sequence ID" value="NZ_JAATJA010000001.1"/>
</dbReference>
<comment type="function">
    <text evidence="6 7">Catalyzes the conversion of (8S)-3',8-cyclo-7,8-dihydroguanosine 5'-triphosphate to cyclic pyranopterin monophosphate (cPMP).</text>
</comment>
<evidence type="ECO:0000256" key="6">
    <source>
        <dbReference type="ARBA" id="ARBA00055087"/>
    </source>
</evidence>
<name>A0A846QP96_9BACT</name>
<dbReference type="GO" id="GO:0061799">
    <property type="term" value="F:cyclic pyranopterin monophosphate synthase activity"/>
    <property type="evidence" value="ECO:0007669"/>
    <property type="project" value="UniProtKB-UniRule"/>
</dbReference>
<keyword evidence="5 7" id="KW-0456">Lyase</keyword>
<dbReference type="Proteomes" id="UP000580856">
    <property type="component" value="Unassembled WGS sequence"/>
</dbReference>
<dbReference type="InterPro" id="IPR050105">
    <property type="entry name" value="MoCo_biosynth_MoaA/MoaC"/>
</dbReference>
<dbReference type="EMBL" id="JAATJA010000001">
    <property type="protein sequence ID" value="NJB67034.1"/>
    <property type="molecule type" value="Genomic_DNA"/>
</dbReference>
<evidence type="ECO:0000313" key="10">
    <source>
        <dbReference type="Proteomes" id="UP000580856"/>
    </source>
</evidence>
<feature type="binding site" evidence="7">
    <location>
        <begin position="114"/>
        <end position="115"/>
    </location>
    <ligand>
        <name>substrate</name>
    </ligand>
</feature>
<feature type="binding site" evidence="7">
    <location>
        <begin position="76"/>
        <end position="78"/>
    </location>
    <ligand>
        <name>substrate</name>
    </ligand>
</feature>
<dbReference type="AlphaFoldDB" id="A0A846QP96"/>
<evidence type="ECO:0000256" key="4">
    <source>
        <dbReference type="ARBA" id="ARBA00023150"/>
    </source>
</evidence>
<feature type="domain" description="Molybdopterin cofactor biosynthesis C (MoaC)" evidence="8">
    <location>
        <begin position="16"/>
        <end position="151"/>
    </location>
</feature>
<dbReference type="Pfam" id="PF01967">
    <property type="entry name" value="MoaC"/>
    <property type="match status" value="1"/>
</dbReference>
<keyword evidence="10" id="KW-1185">Reference proteome</keyword>
<comment type="subunit">
    <text evidence="7">Homohexamer; trimer of dimers.</text>
</comment>
<comment type="similarity">
    <text evidence="7">Belongs to the MoaC family.</text>
</comment>
<dbReference type="HAMAP" id="MF_01224_B">
    <property type="entry name" value="MoaC_B"/>
    <property type="match status" value="1"/>
</dbReference>
<comment type="caution">
    <text evidence="9">The sequence shown here is derived from an EMBL/GenBank/DDBJ whole genome shotgun (WGS) entry which is preliminary data.</text>
</comment>
<reference evidence="9 10" key="1">
    <citation type="submission" date="2020-03" db="EMBL/GenBank/DDBJ databases">
        <title>Genomic Encyclopedia of Type Strains, Phase IV (KMG-IV): sequencing the most valuable type-strain genomes for metagenomic binning, comparative biology and taxonomic classification.</title>
        <authorList>
            <person name="Goeker M."/>
        </authorList>
    </citation>
    <scope>NUCLEOTIDE SEQUENCE [LARGE SCALE GENOMIC DNA]</scope>
    <source>
        <strain evidence="9 10">DSM 24233</strain>
    </source>
</reference>
<protein>
    <recommendedName>
        <fullName evidence="3 7">Cyclic pyranopterin monophosphate synthase</fullName>
        <ecNumber evidence="3 7">4.6.1.17</ecNumber>
    </recommendedName>
    <alternativeName>
        <fullName evidence="7">Molybdenum cofactor biosynthesis protein C</fullName>
    </alternativeName>
</protein>
<dbReference type="NCBIfam" id="NF006870">
    <property type="entry name" value="PRK09364.1"/>
    <property type="match status" value="1"/>
</dbReference>
<dbReference type="EC" id="4.6.1.17" evidence="3 7"/>
<evidence type="ECO:0000256" key="7">
    <source>
        <dbReference type="HAMAP-Rule" id="MF_01224"/>
    </source>
</evidence>
<dbReference type="SUPFAM" id="SSF55040">
    <property type="entry name" value="Molybdenum cofactor biosynthesis protein C, MoaC"/>
    <property type="match status" value="1"/>
</dbReference>
<evidence type="ECO:0000256" key="2">
    <source>
        <dbReference type="ARBA" id="ARBA00005046"/>
    </source>
</evidence>
<dbReference type="Gene3D" id="3.30.70.640">
    <property type="entry name" value="Molybdopterin cofactor biosynthesis C (MoaC) domain"/>
    <property type="match status" value="1"/>
</dbReference>
<evidence type="ECO:0000313" key="9">
    <source>
        <dbReference type="EMBL" id="NJB67034.1"/>
    </source>
</evidence>
<dbReference type="InterPro" id="IPR002820">
    <property type="entry name" value="Mopterin_CF_biosynth-C_dom"/>
</dbReference>
<evidence type="ECO:0000256" key="1">
    <source>
        <dbReference type="ARBA" id="ARBA00001637"/>
    </source>
</evidence>
<dbReference type="CDD" id="cd01420">
    <property type="entry name" value="MoaC_PE"/>
    <property type="match status" value="1"/>
</dbReference>